<sequence>MALRKEVGYHTRTRTYRGAGSRATTFSRSSRARSGATSDNAVNGKSSPPPTSSRSTKRKHAEDDNHGSAKPAKKTTAGSTRTPSARISRKLRAVPPSNRHTAQSTRAIVLPVLNQAPTEGLAVLVFGNGDAGELGLGPTEQEASRPRLNPFLDPDSPSALHIVQLDCGGMHTIALTKDGKIVTWGVNDNGALGRKTDWEGGSRDIDEDPEEDGGLNPLEATPTPIPTHCFPPETKFVQVAAGDSCSLALTDTGFVYGWGTFKNPEGKELFGYTADGGLIEKQPYPTLIRGLDKITQIACGANHALALDAKGVTWAWGCGEQNQLGRRLFGRRFMECLNPHPIEIKDIKYIASGEYHSFAVDKKGNVWAWGLNSFGEAGYAKEAGSNSVLLPHPMKIPGLWGKGVVCLDGGAHHSAAVTADGQCLVWGRLDGGQLGIDFSPEQLHDDSLIRYDERNKPRICLRPTPVPGIGEVSHVACGTDHTIFITKEGQAYAAGFNSQGQLGLGADEDDVMIARRIKGKAVKDRVLIWAGAGGQFSMVAALSKPAGST</sequence>
<dbReference type="InterPro" id="IPR051553">
    <property type="entry name" value="Ran_GTPase-activating"/>
</dbReference>
<dbReference type="PRINTS" id="PR00633">
    <property type="entry name" value="RCCNDNSATION"/>
</dbReference>
<feature type="repeat" description="RCC1" evidence="3">
    <location>
        <begin position="179"/>
        <end position="252"/>
    </location>
</feature>
<protein>
    <recommendedName>
        <fullName evidence="5">RCC1-like domain-containing protein</fullName>
    </recommendedName>
</protein>
<feature type="domain" description="RCC1-like" evidence="5">
    <location>
        <begin position="123"/>
        <end position="539"/>
    </location>
</feature>
<dbReference type="PANTHER" id="PTHR45982">
    <property type="entry name" value="REGULATOR OF CHROMOSOME CONDENSATION"/>
    <property type="match status" value="1"/>
</dbReference>
<comment type="caution">
    <text evidence="6">The sequence shown here is derived from an EMBL/GenBank/DDBJ whole genome shotgun (WGS) entry which is preliminary data.</text>
</comment>
<keyword evidence="1" id="KW-0344">Guanine-nucleotide releasing factor</keyword>
<evidence type="ECO:0000256" key="1">
    <source>
        <dbReference type="ARBA" id="ARBA00022658"/>
    </source>
</evidence>
<dbReference type="OrthoDB" id="61110at2759"/>
<dbReference type="EMBL" id="QVQW01000030">
    <property type="protein sequence ID" value="RKU44463.1"/>
    <property type="molecule type" value="Genomic_DNA"/>
</dbReference>
<organism evidence="6 7">
    <name type="scientific">Coniochaeta pulveracea</name>
    <dbReference type="NCBI Taxonomy" id="177199"/>
    <lineage>
        <taxon>Eukaryota</taxon>
        <taxon>Fungi</taxon>
        <taxon>Dikarya</taxon>
        <taxon>Ascomycota</taxon>
        <taxon>Pezizomycotina</taxon>
        <taxon>Sordariomycetes</taxon>
        <taxon>Sordariomycetidae</taxon>
        <taxon>Coniochaetales</taxon>
        <taxon>Coniochaetaceae</taxon>
        <taxon>Coniochaeta</taxon>
    </lineage>
</organism>
<dbReference type="STRING" id="177199.A0A420Y9D0"/>
<feature type="repeat" description="RCC1" evidence="3">
    <location>
        <begin position="253"/>
        <end position="310"/>
    </location>
</feature>
<feature type="repeat" description="RCC1" evidence="3">
    <location>
        <begin position="121"/>
        <end position="178"/>
    </location>
</feature>
<feature type="compositionally biased region" description="Basic and acidic residues" evidence="4">
    <location>
        <begin position="194"/>
        <end position="204"/>
    </location>
</feature>
<feature type="compositionally biased region" description="Polar residues" evidence="4">
    <location>
        <begin position="76"/>
        <end position="85"/>
    </location>
</feature>
<dbReference type="Gene3D" id="2.130.10.30">
    <property type="entry name" value="Regulator of chromosome condensation 1/beta-lactamase-inhibitor protein II"/>
    <property type="match status" value="1"/>
</dbReference>
<feature type="region of interest" description="Disordered" evidence="4">
    <location>
        <begin position="1"/>
        <end position="103"/>
    </location>
</feature>
<proteinExistence type="predicted"/>
<evidence type="ECO:0000256" key="2">
    <source>
        <dbReference type="ARBA" id="ARBA00022737"/>
    </source>
</evidence>
<gene>
    <name evidence="6" type="ORF">DL546_001990</name>
</gene>
<evidence type="ECO:0000313" key="6">
    <source>
        <dbReference type="EMBL" id="RKU44463.1"/>
    </source>
</evidence>
<name>A0A420Y9D0_9PEZI</name>
<dbReference type="PROSITE" id="PS00626">
    <property type="entry name" value="RCC1_2"/>
    <property type="match status" value="3"/>
</dbReference>
<evidence type="ECO:0000256" key="4">
    <source>
        <dbReference type="SAM" id="MobiDB-lite"/>
    </source>
</evidence>
<feature type="repeat" description="RCC1" evidence="3">
    <location>
        <begin position="311"/>
        <end position="363"/>
    </location>
</feature>
<evidence type="ECO:0000256" key="3">
    <source>
        <dbReference type="PROSITE-ProRule" id="PRU00235"/>
    </source>
</evidence>
<evidence type="ECO:0000313" key="7">
    <source>
        <dbReference type="Proteomes" id="UP000275385"/>
    </source>
</evidence>
<accession>A0A420Y9D0</accession>
<feature type="repeat" description="RCC1" evidence="3">
    <location>
        <begin position="364"/>
        <end position="420"/>
    </location>
</feature>
<dbReference type="PROSITE" id="PS50012">
    <property type="entry name" value="RCC1_3"/>
    <property type="match status" value="7"/>
</dbReference>
<dbReference type="InterPro" id="IPR009091">
    <property type="entry name" value="RCC1/BLIP-II"/>
</dbReference>
<feature type="region of interest" description="Disordered" evidence="4">
    <location>
        <begin position="193"/>
        <end position="219"/>
    </location>
</feature>
<feature type="repeat" description="RCC1" evidence="3">
    <location>
        <begin position="489"/>
        <end position="543"/>
    </location>
</feature>
<dbReference type="GO" id="GO:0005085">
    <property type="term" value="F:guanyl-nucleotide exchange factor activity"/>
    <property type="evidence" value="ECO:0007669"/>
    <property type="project" value="TreeGrafter"/>
</dbReference>
<keyword evidence="2" id="KW-0677">Repeat</keyword>
<feature type="compositionally biased region" description="Low complexity" evidence="4">
    <location>
        <begin position="19"/>
        <end position="38"/>
    </location>
</feature>
<dbReference type="Pfam" id="PF25390">
    <property type="entry name" value="WD40_RLD"/>
    <property type="match status" value="1"/>
</dbReference>
<dbReference type="InterPro" id="IPR058923">
    <property type="entry name" value="RCC1-like_dom"/>
</dbReference>
<dbReference type="PROSITE" id="PS00625">
    <property type="entry name" value="RCC1_1"/>
    <property type="match status" value="1"/>
</dbReference>
<dbReference type="PANTHER" id="PTHR45982:SF1">
    <property type="entry name" value="REGULATOR OF CHROMOSOME CONDENSATION"/>
    <property type="match status" value="1"/>
</dbReference>
<keyword evidence="7" id="KW-1185">Reference proteome</keyword>
<dbReference type="InterPro" id="IPR000408">
    <property type="entry name" value="Reg_chr_condens"/>
</dbReference>
<dbReference type="Proteomes" id="UP000275385">
    <property type="component" value="Unassembled WGS sequence"/>
</dbReference>
<reference evidence="6 7" key="1">
    <citation type="submission" date="2018-08" db="EMBL/GenBank/DDBJ databases">
        <title>Draft genome of the lignicolous fungus Coniochaeta pulveracea.</title>
        <authorList>
            <person name="Borstlap C.J."/>
            <person name="De Witt R.N."/>
            <person name="Botha A."/>
            <person name="Volschenk H."/>
        </authorList>
    </citation>
    <scope>NUCLEOTIDE SEQUENCE [LARGE SCALE GENOMIC DNA]</scope>
    <source>
        <strain evidence="6 7">CAB683</strain>
    </source>
</reference>
<evidence type="ECO:0000259" key="5">
    <source>
        <dbReference type="Pfam" id="PF25390"/>
    </source>
</evidence>
<feature type="repeat" description="RCC1" evidence="3">
    <location>
        <begin position="421"/>
        <end position="488"/>
    </location>
</feature>
<dbReference type="AlphaFoldDB" id="A0A420Y9D0"/>
<dbReference type="SUPFAM" id="SSF50985">
    <property type="entry name" value="RCC1/BLIP-II"/>
    <property type="match status" value="1"/>
</dbReference>
<dbReference type="GO" id="GO:0005737">
    <property type="term" value="C:cytoplasm"/>
    <property type="evidence" value="ECO:0007669"/>
    <property type="project" value="TreeGrafter"/>
</dbReference>